<comment type="caution">
    <text evidence="2">The sequence shown here is derived from an EMBL/GenBank/DDBJ whole genome shotgun (WGS) entry which is preliminary data.</text>
</comment>
<dbReference type="PANTHER" id="PTHR43441:SF2">
    <property type="entry name" value="FAMILY ACETYLTRANSFERASE, PUTATIVE (AFU_ORTHOLOGUE AFUA_7G00850)-RELATED"/>
    <property type="match status" value="1"/>
</dbReference>
<dbReference type="GeneID" id="28732938"/>
<dbReference type="OrthoDB" id="41238at2759"/>
<reference evidence="2 3" key="1">
    <citation type="submission" date="2015-06" db="EMBL/GenBank/DDBJ databases">
        <title>Draft genome of the ant-associated black yeast Phialophora attae CBS 131958.</title>
        <authorList>
            <person name="Moreno L.F."/>
            <person name="Stielow B.J."/>
            <person name="de Hoog S."/>
            <person name="Vicente V.A."/>
            <person name="Weiss V.A."/>
            <person name="de Vries M."/>
            <person name="Cruz L.M."/>
            <person name="Souza E.M."/>
        </authorList>
    </citation>
    <scope>NUCLEOTIDE SEQUENCE [LARGE SCALE GENOMIC DNA]</scope>
    <source>
        <strain evidence="2 3">CBS 131958</strain>
    </source>
</reference>
<evidence type="ECO:0000313" key="2">
    <source>
        <dbReference type="EMBL" id="KPI38454.1"/>
    </source>
</evidence>
<accession>A0A0N1P009</accession>
<organism evidence="2 3">
    <name type="scientific">Cyphellophora attinorum</name>
    <dbReference type="NCBI Taxonomy" id="1664694"/>
    <lineage>
        <taxon>Eukaryota</taxon>
        <taxon>Fungi</taxon>
        <taxon>Dikarya</taxon>
        <taxon>Ascomycota</taxon>
        <taxon>Pezizomycotina</taxon>
        <taxon>Eurotiomycetes</taxon>
        <taxon>Chaetothyriomycetidae</taxon>
        <taxon>Chaetothyriales</taxon>
        <taxon>Cyphellophoraceae</taxon>
        <taxon>Cyphellophora</taxon>
    </lineage>
</organism>
<keyword evidence="3" id="KW-1185">Reference proteome</keyword>
<gene>
    <name evidence="2" type="ORF">AB675_12151</name>
</gene>
<dbReference type="GO" id="GO:0008999">
    <property type="term" value="F:protein-N-terminal-alanine acetyltransferase activity"/>
    <property type="evidence" value="ECO:0007669"/>
    <property type="project" value="TreeGrafter"/>
</dbReference>
<dbReference type="PANTHER" id="PTHR43441">
    <property type="entry name" value="RIBOSOMAL-PROTEIN-SERINE ACETYLTRANSFERASE"/>
    <property type="match status" value="1"/>
</dbReference>
<protein>
    <recommendedName>
        <fullName evidence="1">N-acetyltransferase domain-containing protein</fullName>
    </recommendedName>
</protein>
<dbReference type="SUPFAM" id="SSF55729">
    <property type="entry name" value="Acyl-CoA N-acyltransferases (Nat)"/>
    <property type="match status" value="1"/>
</dbReference>
<dbReference type="AlphaFoldDB" id="A0A0N1P009"/>
<name>A0A0N1P009_9EURO</name>
<dbReference type="GO" id="GO:1990189">
    <property type="term" value="F:protein N-terminal-serine acetyltransferase activity"/>
    <property type="evidence" value="ECO:0007669"/>
    <property type="project" value="TreeGrafter"/>
</dbReference>
<dbReference type="Gene3D" id="3.40.630.30">
    <property type="match status" value="1"/>
</dbReference>
<dbReference type="InterPro" id="IPR051908">
    <property type="entry name" value="Ribosomal_N-acetyltransferase"/>
</dbReference>
<dbReference type="Proteomes" id="UP000038010">
    <property type="component" value="Unassembled WGS sequence"/>
</dbReference>
<dbReference type="InterPro" id="IPR016181">
    <property type="entry name" value="Acyl_CoA_acyltransferase"/>
</dbReference>
<proteinExistence type="predicted"/>
<dbReference type="RefSeq" id="XP_017998417.1">
    <property type="nucleotide sequence ID" value="XM_018141057.1"/>
</dbReference>
<dbReference type="Pfam" id="PF13302">
    <property type="entry name" value="Acetyltransf_3"/>
    <property type="match status" value="1"/>
</dbReference>
<dbReference type="InterPro" id="IPR000182">
    <property type="entry name" value="GNAT_dom"/>
</dbReference>
<sequence length="238" mass="26512">MNEAPPDYDLRAGLPLVGTFVTLSEVTEADIPALYTAYGLPASTAVFKYLPGGPPSSFEDFHRFIASKIGLKTLCFLAVRADPKHLSYGSYPEPDATTASHAHNVPLGILPLYMTDQINGCLEVGAILGPQLQRTPASTEANYLNLKHAFETLGAHRVAWKFLARNEKSRGAAKRMGFVKEGLVREDRRWEGERVGLELWGMVKGEWEGAVKRGFETWLDRGNFWEDGKQKRSLEECR</sequence>
<evidence type="ECO:0000259" key="1">
    <source>
        <dbReference type="Pfam" id="PF13302"/>
    </source>
</evidence>
<dbReference type="VEuPathDB" id="FungiDB:AB675_12151"/>
<feature type="domain" description="N-acetyltransferase" evidence="1">
    <location>
        <begin position="21"/>
        <end position="179"/>
    </location>
</feature>
<evidence type="ECO:0000313" key="3">
    <source>
        <dbReference type="Proteomes" id="UP000038010"/>
    </source>
</evidence>
<dbReference type="EMBL" id="LFJN01000019">
    <property type="protein sequence ID" value="KPI38454.1"/>
    <property type="molecule type" value="Genomic_DNA"/>
</dbReference>